<keyword evidence="1" id="KW-0677">Repeat</keyword>
<organism evidence="6 7">
    <name type="scientific">Crassostrea virginica</name>
    <name type="common">Eastern oyster</name>
    <dbReference type="NCBI Taxonomy" id="6565"/>
    <lineage>
        <taxon>Eukaryota</taxon>
        <taxon>Metazoa</taxon>
        <taxon>Spiralia</taxon>
        <taxon>Lophotrochozoa</taxon>
        <taxon>Mollusca</taxon>
        <taxon>Bivalvia</taxon>
        <taxon>Autobranchia</taxon>
        <taxon>Pteriomorphia</taxon>
        <taxon>Ostreida</taxon>
        <taxon>Ostreoidea</taxon>
        <taxon>Ostreidae</taxon>
        <taxon>Crassostrea</taxon>
    </lineage>
</organism>
<feature type="repeat" description="NHL" evidence="3">
    <location>
        <begin position="489"/>
        <end position="516"/>
    </location>
</feature>
<dbReference type="GO" id="GO:0008270">
    <property type="term" value="F:zinc ion binding"/>
    <property type="evidence" value="ECO:0007669"/>
    <property type="project" value="UniProtKB-KW"/>
</dbReference>
<dbReference type="KEGG" id="cvn:111105622"/>
<keyword evidence="2" id="KW-0863">Zinc-finger</keyword>
<evidence type="ECO:0000256" key="2">
    <source>
        <dbReference type="PROSITE-ProRule" id="PRU00024"/>
    </source>
</evidence>
<reference evidence="7" key="1">
    <citation type="submission" date="2025-08" db="UniProtKB">
        <authorList>
            <consortium name="RefSeq"/>
        </authorList>
    </citation>
    <scope>IDENTIFICATION</scope>
    <source>
        <tissue evidence="7">Whole sample</tissue>
    </source>
</reference>
<dbReference type="PROSITE" id="PS50119">
    <property type="entry name" value="ZF_BBOX"/>
    <property type="match status" value="2"/>
</dbReference>
<dbReference type="SUPFAM" id="SSF57845">
    <property type="entry name" value="B-box zinc-binding domain"/>
    <property type="match status" value="1"/>
</dbReference>
<keyword evidence="6" id="KW-1185">Reference proteome</keyword>
<evidence type="ECO:0000256" key="1">
    <source>
        <dbReference type="ARBA" id="ARBA00022737"/>
    </source>
</evidence>
<proteinExistence type="predicted"/>
<dbReference type="PROSITE" id="PS51125">
    <property type="entry name" value="NHL"/>
    <property type="match status" value="1"/>
</dbReference>
<dbReference type="InterPro" id="IPR001258">
    <property type="entry name" value="NHL_repeat"/>
</dbReference>
<dbReference type="InterPro" id="IPR011042">
    <property type="entry name" value="6-blade_b-propeller_TolB-like"/>
</dbReference>
<dbReference type="AlphaFoldDB" id="A0A8B8AX04"/>
<dbReference type="InterPro" id="IPR047153">
    <property type="entry name" value="TRIM45/56/19-like"/>
</dbReference>
<dbReference type="PANTHER" id="PTHR25462:SF296">
    <property type="entry name" value="MEIOTIC P26, ISOFORM F"/>
    <property type="match status" value="1"/>
</dbReference>
<protein>
    <submittedName>
        <fullName evidence="7">Uncharacterized protein LOC111105622</fullName>
    </submittedName>
</protein>
<evidence type="ECO:0000259" key="5">
    <source>
        <dbReference type="PROSITE" id="PS50119"/>
    </source>
</evidence>
<feature type="domain" description="B box-type" evidence="5">
    <location>
        <begin position="12"/>
        <end position="57"/>
    </location>
</feature>
<evidence type="ECO:0000256" key="3">
    <source>
        <dbReference type="PROSITE-ProRule" id="PRU00504"/>
    </source>
</evidence>
<gene>
    <name evidence="7" type="primary">LOC111105622</name>
</gene>
<keyword evidence="2" id="KW-0862">Zinc</keyword>
<dbReference type="OrthoDB" id="6082856at2759"/>
<keyword evidence="4" id="KW-0175">Coiled coil</keyword>
<dbReference type="Pfam" id="PF00643">
    <property type="entry name" value="zf-B_box"/>
    <property type="match status" value="1"/>
</dbReference>
<dbReference type="CDD" id="cd19757">
    <property type="entry name" value="Bbox1"/>
    <property type="match status" value="1"/>
</dbReference>
<evidence type="ECO:0000313" key="6">
    <source>
        <dbReference type="Proteomes" id="UP000694844"/>
    </source>
</evidence>
<evidence type="ECO:0000313" key="7">
    <source>
        <dbReference type="RefSeq" id="XP_022295700.1"/>
    </source>
</evidence>
<dbReference type="SUPFAM" id="SSF101898">
    <property type="entry name" value="NHL repeat"/>
    <property type="match status" value="1"/>
</dbReference>
<dbReference type="Gene3D" id="3.30.160.60">
    <property type="entry name" value="Classic Zinc Finger"/>
    <property type="match status" value="1"/>
</dbReference>
<accession>A0A8B8AX04</accession>
<feature type="domain" description="B box-type" evidence="5">
    <location>
        <begin position="69"/>
        <end position="110"/>
    </location>
</feature>
<keyword evidence="2" id="KW-0479">Metal-binding</keyword>
<evidence type="ECO:0000256" key="4">
    <source>
        <dbReference type="SAM" id="Coils"/>
    </source>
</evidence>
<dbReference type="Proteomes" id="UP000694844">
    <property type="component" value="Chromosome 7"/>
</dbReference>
<dbReference type="GeneID" id="111105622"/>
<dbReference type="PANTHER" id="PTHR25462">
    <property type="entry name" value="BONUS, ISOFORM C-RELATED"/>
    <property type="match status" value="1"/>
</dbReference>
<dbReference type="Gene3D" id="2.120.10.30">
    <property type="entry name" value="TolB, C-terminal domain"/>
    <property type="match status" value="1"/>
</dbReference>
<sequence>MAISSESSNQMQTAIDCDTCENTAKHLCNTCHDRLCDNCKIIHSRSRATNNHEVVSLTCETLNYTFECPSSHVCKWHTKFRSNTGCQTCDVLVCEKCLSGEHKGHSLIGINEFFQYKKTKLEENLTSVRSQLQTYECKVEEITKKQKEMQENREEVKEEIVGQFEEVTTSLKSYKEKLLNDADEKAAASLQFLTSKENALKTVIQNLQEYINGIQSNNSPEKLAFIFYTTCELNVNLPEVCSSVKNPANLEYRVETRDLDKHSQTLLGHIIRSNDNITLRRKEMIEIVRVLKLAKTAILSLACCSQSQAFWISTIDSDAYEKYYEKGNLTNKIEVDISGRLNKPICLVENDDIEQVVYRNNITTIFAFHNLPRKLRNVAPLLLSCLCATAEGEILAGSVYKSEDFFVILRLSLNGEVRQYITNVVENWSEEPVRLGDRTQTCIVENINKDICFSVTSSNTEAVILIHSNGDHKITYKGAGSSISQSFKPRGLCTDVLGHILIADENNRVIHVLNKEGGFLTIFGMPGELQCIPISMCTDDKNNLCIGCDDGKIRILKYLD</sequence>
<dbReference type="RefSeq" id="XP_022295700.1">
    <property type="nucleotide sequence ID" value="XM_022439992.1"/>
</dbReference>
<feature type="coiled-coil region" evidence="4">
    <location>
        <begin position="118"/>
        <end position="166"/>
    </location>
</feature>
<dbReference type="InterPro" id="IPR000315">
    <property type="entry name" value="Znf_B-box"/>
</dbReference>
<name>A0A8B8AX04_CRAVI</name>